<sequence>MPYVYLESPDDFASIYYTTNTKYGNVGGFAPEKPTIIILHPLFLDSSWLHHQFGDTRLDDGFNMIAFDMRTCGQSTCRPSGLHDSWVDAADLARCIQMLRLPPAHILALEGVSTNCAERLAVLFPEMVLSLTLCNVPAPTELKWVFTAYDELMQSWCCAEDLESFEHVGMESVTFVVGPNVQECDVDLQDELIAYWEVTLPPAQRLRLVETLNVLMNRTPLKAETYASIKVPVLLIHGERNETCPKKYAELLQAQLTGVPGGVILYTVKGASGCLSIVPGSASIANQVFAKFLSRLPHTRSDLVTSEESVEERMQRALQELAVIVDKPKLAQRKAHSSLSFSCLSDDVIMSQSDSLSFYKKGLDSVFSPVGPDGRPTRRFSDRIKSHWFYGEKDGLSYAGSGSTNLVNTTESRTTEKSLPMPSSEPISAETAALRKSTFTPSSVDKLVIKGSMAKVVSGTSSMPFQRLLL</sequence>
<dbReference type="EMBL" id="ML208268">
    <property type="protein sequence ID" value="TFK74449.1"/>
    <property type="molecule type" value="Genomic_DNA"/>
</dbReference>
<keyword evidence="2" id="KW-1185">Reference proteome</keyword>
<reference evidence="1 2" key="1">
    <citation type="journal article" date="2019" name="Nat. Ecol. Evol.">
        <title>Megaphylogeny resolves global patterns of mushroom evolution.</title>
        <authorList>
            <person name="Varga T."/>
            <person name="Krizsan K."/>
            <person name="Foldi C."/>
            <person name="Dima B."/>
            <person name="Sanchez-Garcia M."/>
            <person name="Sanchez-Ramirez S."/>
            <person name="Szollosi G.J."/>
            <person name="Szarkandi J.G."/>
            <person name="Papp V."/>
            <person name="Albert L."/>
            <person name="Andreopoulos W."/>
            <person name="Angelini C."/>
            <person name="Antonin V."/>
            <person name="Barry K.W."/>
            <person name="Bougher N.L."/>
            <person name="Buchanan P."/>
            <person name="Buyck B."/>
            <person name="Bense V."/>
            <person name="Catcheside P."/>
            <person name="Chovatia M."/>
            <person name="Cooper J."/>
            <person name="Damon W."/>
            <person name="Desjardin D."/>
            <person name="Finy P."/>
            <person name="Geml J."/>
            <person name="Haridas S."/>
            <person name="Hughes K."/>
            <person name="Justo A."/>
            <person name="Karasinski D."/>
            <person name="Kautmanova I."/>
            <person name="Kiss B."/>
            <person name="Kocsube S."/>
            <person name="Kotiranta H."/>
            <person name="LaButti K.M."/>
            <person name="Lechner B.E."/>
            <person name="Liimatainen K."/>
            <person name="Lipzen A."/>
            <person name="Lukacs Z."/>
            <person name="Mihaltcheva S."/>
            <person name="Morgado L.N."/>
            <person name="Niskanen T."/>
            <person name="Noordeloos M.E."/>
            <person name="Ohm R.A."/>
            <person name="Ortiz-Santana B."/>
            <person name="Ovrebo C."/>
            <person name="Racz N."/>
            <person name="Riley R."/>
            <person name="Savchenko A."/>
            <person name="Shiryaev A."/>
            <person name="Soop K."/>
            <person name="Spirin V."/>
            <person name="Szebenyi C."/>
            <person name="Tomsovsky M."/>
            <person name="Tulloss R.E."/>
            <person name="Uehling J."/>
            <person name="Grigoriev I.V."/>
            <person name="Vagvolgyi C."/>
            <person name="Papp T."/>
            <person name="Martin F.M."/>
            <person name="Miettinen O."/>
            <person name="Hibbett D.S."/>
            <person name="Nagy L.G."/>
        </authorList>
    </citation>
    <scope>NUCLEOTIDE SEQUENCE [LARGE SCALE GENOMIC DNA]</scope>
    <source>
        <strain evidence="1 2">NL-1719</strain>
    </source>
</reference>
<name>A0ACD3B9S4_9AGAR</name>
<organism evidence="1 2">
    <name type="scientific">Pluteus cervinus</name>
    <dbReference type="NCBI Taxonomy" id="181527"/>
    <lineage>
        <taxon>Eukaryota</taxon>
        <taxon>Fungi</taxon>
        <taxon>Dikarya</taxon>
        <taxon>Basidiomycota</taxon>
        <taxon>Agaricomycotina</taxon>
        <taxon>Agaricomycetes</taxon>
        <taxon>Agaricomycetidae</taxon>
        <taxon>Agaricales</taxon>
        <taxon>Pluteineae</taxon>
        <taxon>Pluteaceae</taxon>
        <taxon>Pluteus</taxon>
    </lineage>
</organism>
<accession>A0ACD3B9S4</accession>
<evidence type="ECO:0000313" key="1">
    <source>
        <dbReference type="EMBL" id="TFK74449.1"/>
    </source>
</evidence>
<protein>
    <submittedName>
        <fullName evidence="1">Alpha/beta-hydrolase</fullName>
    </submittedName>
</protein>
<proteinExistence type="predicted"/>
<dbReference type="Proteomes" id="UP000308600">
    <property type="component" value="Unassembled WGS sequence"/>
</dbReference>
<evidence type="ECO:0000313" key="2">
    <source>
        <dbReference type="Proteomes" id="UP000308600"/>
    </source>
</evidence>
<gene>
    <name evidence="1" type="ORF">BDN72DRAFT_55270</name>
</gene>